<evidence type="ECO:0000313" key="3">
    <source>
        <dbReference type="Proteomes" id="UP000708208"/>
    </source>
</evidence>
<keyword evidence="1" id="KW-0732">Signal</keyword>
<evidence type="ECO:0008006" key="4">
    <source>
        <dbReference type="Google" id="ProtNLM"/>
    </source>
</evidence>
<comment type="caution">
    <text evidence="2">The sequence shown here is derived from an EMBL/GenBank/DDBJ whole genome shotgun (WGS) entry which is preliminary data.</text>
</comment>
<evidence type="ECO:0000313" key="2">
    <source>
        <dbReference type="EMBL" id="CAG7692205.1"/>
    </source>
</evidence>
<name>A0A8J2NIQ5_9HEXA</name>
<reference evidence="2" key="1">
    <citation type="submission" date="2021-06" db="EMBL/GenBank/DDBJ databases">
        <authorList>
            <person name="Hodson N. C."/>
            <person name="Mongue J. A."/>
            <person name="Jaron S. K."/>
        </authorList>
    </citation>
    <scope>NUCLEOTIDE SEQUENCE</scope>
</reference>
<feature type="chain" id="PRO_5035170761" description="Glycine-rich protein" evidence="1">
    <location>
        <begin position="20"/>
        <end position="94"/>
    </location>
</feature>
<evidence type="ECO:0000256" key="1">
    <source>
        <dbReference type="SAM" id="SignalP"/>
    </source>
</evidence>
<dbReference type="AlphaFoldDB" id="A0A8J2NIQ5"/>
<proteinExistence type="predicted"/>
<keyword evidence="3" id="KW-1185">Reference proteome</keyword>
<gene>
    <name evidence="2" type="ORF">AFUS01_LOCUS3638</name>
</gene>
<accession>A0A8J2NIQ5</accession>
<dbReference type="EMBL" id="CAJVCH010021914">
    <property type="protein sequence ID" value="CAG7692205.1"/>
    <property type="molecule type" value="Genomic_DNA"/>
</dbReference>
<organism evidence="2 3">
    <name type="scientific">Allacma fusca</name>
    <dbReference type="NCBI Taxonomy" id="39272"/>
    <lineage>
        <taxon>Eukaryota</taxon>
        <taxon>Metazoa</taxon>
        <taxon>Ecdysozoa</taxon>
        <taxon>Arthropoda</taxon>
        <taxon>Hexapoda</taxon>
        <taxon>Collembola</taxon>
        <taxon>Symphypleona</taxon>
        <taxon>Sminthuridae</taxon>
        <taxon>Allacma</taxon>
    </lineage>
</organism>
<dbReference type="Proteomes" id="UP000708208">
    <property type="component" value="Unassembled WGS sequence"/>
</dbReference>
<protein>
    <recommendedName>
        <fullName evidence="4">Glycine-rich protein</fullName>
    </recommendedName>
</protein>
<feature type="signal peptide" evidence="1">
    <location>
        <begin position="1"/>
        <end position="19"/>
    </location>
</feature>
<sequence>MKFIISLFLIALIVVYVSGTEIDPVGADKEENPITEVKQHQRKAKIQKRGLFGLGYGYGVGYGYGYPGFYGGWGYPIGYGWGWGGYGYGYPYYF</sequence>